<dbReference type="InterPro" id="IPR012967">
    <property type="entry name" value="COMT_dimerisation"/>
</dbReference>
<proteinExistence type="predicted"/>
<dbReference type="CDD" id="cd02440">
    <property type="entry name" value="AdoMet_MTases"/>
    <property type="match status" value="1"/>
</dbReference>
<dbReference type="RefSeq" id="WP_038215190.1">
    <property type="nucleotide sequence ID" value="NZ_CAWLWN010000122.1"/>
</dbReference>
<evidence type="ECO:0000259" key="5">
    <source>
        <dbReference type="Pfam" id="PF00891"/>
    </source>
</evidence>
<evidence type="ECO:0000256" key="1">
    <source>
        <dbReference type="ARBA" id="ARBA00022603"/>
    </source>
</evidence>
<gene>
    <name evidence="7" type="ORF">XBP1_1340091</name>
</gene>
<evidence type="ECO:0000256" key="2">
    <source>
        <dbReference type="ARBA" id="ARBA00022679"/>
    </source>
</evidence>
<dbReference type="GO" id="GO:0046983">
    <property type="term" value="F:protein dimerization activity"/>
    <property type="evidence" value="ECO:0007669"/>
    <property type="project" value="InterPro"/>
</dbReference>
<protein>
    <submittedName>
        <fullName evidence="7">Putative O-methyltransferase</fullName>
        <ecNumber evidence="7">2.1.1.4</ecNumber>
    </submittedName>
</protein>
<dbReference type="EMBL" id="CBSW010000040">
    <property type="protein sequence ID" value="CDG95546.1"/>
    <property type="molecule type" value="Genomic_DNA"/>
</dbReference>
<evidence type="ECO:0000256" key="3">
    <source>
        <dbReference type="ARBA" id="ARBA00022691"/>
    </source>
</evidence>
<feature type="active site" description="Proton acceptor" evidence="4">
    <location>
        <position position="256"/>
    </location>
</feature>
<dbReference type="Proteomes" id="UP000028511">
    <property type="component" value="Unassembled WGS sequence"/>
</dbReference>
<reference evidence="7" key="1">
    <citation type="submission" date="2013-07" db="EMBL/GenBank/DDBJ databases">
        <title>Sub-species coevolution in mutualistic symbiosis.</title>
        <authorList>
            <person name="Murfin K."/>
            <person name="Klassen J."/>
            <person name="Lee M."/>
            <person name="Forst S."/>
            <person name="Stock P."/>
            <person name="Goodrich-Blair H."/>
        </authorList>
    </citation>
    <scope>NUCLEOTIDE SEQUENCE [LARGE SCALE GENOMIC DNA]</scope>
    <source>
        <strain evidence="7">Puntauvense</strain>
    </source>
</reference>
<feature type="domain" description="O-methyltransferase dimerisation" evidence="6">
    <location>
        <begin position="27"/>
        <end position="102"/>
    </location>
</feature>
<organism evidence="7">
    <name type="scientific">Xenorhabdus bovienii str. puntauvense</name>
    <dbReference type="NCBI Taxonomy" id="1398201"/>
    <lineage>
        <taxon>Bacteria</taxon>
        <taxon>Pseudomonadati</taxon>
        <taxon>Pseudomonadota</taxon>
        <taxon>Gammaproteobacteria</taxon>
        <taxon>Enterobacterales</taxon>
        <taxon>Morganellaceae</taxon>
        <taxon>Xenorhabdus</taxon>
    </lineage>
</organism>
<evidence type="ECO:0000256" key="4">
    <source>
        <dbReference type="PIRSR" id="PIRSR005739-1"/>
    </source>
</evidence>
<dbReference type="InterPro" id="IPR029063">
    <property type="entry name" value="SAM-dependent_MTases_sf"/>
</dbReference>
<feature type="domain" description="O-methyltransferase C-terminal" evidence="5">
    <location>
        <begin position="144"/>
        <end position="318"/>
    </location>
</feature>
<name>A0A077N0D4_XENBV</name>
<evidence type="ECO:0000259" key="6">
    <source>
        <dbReference type="Pfam" id="PF08100"/>
    </source>
</evidence>
<dbReference type="GO" id="GO:0017096">
    <property type="term" value="F:acetylserotonin O-methyltransferase activity"/>
    <property type="evidence" value="ECO:0007669"/>
    <property type="project" value="UniProtKB-EC"/>
</dbReference>
<dbReference type="PANTHER" id="PTHR43712">
    <property type="entry name" value="PUTATIVE (AFU_ORTHOLOGUE AFUA_4G14580)-RELATED"/>
    <property type="match status" value="1"/>
</dbReference>
<dbReference type="InterPro" id="IPR016461">
    <property type="entry name" value="COMT-like"/>
</dbReference>
<dbReference type="EC" id="2.1.1.4" evidence="7"/>
<dbReference type="Gene3D" id="1.10.10.10">
    <property type="entry name" value="Winged helix-like DNA-binding domain superfamily/Winged helix DNA-binding domain"/>
    <property type="match status" value="1"/>
</dbReference>
<dbReference type="PIRSF" id="PIRSF005739">
    <property type="entry name" value="O-mtase"/>
    <property type="match status" value="1"/>
</dbReference>
<dbReference type="InterPro" id="IPR036388">
    <property type="entry name" value="WH-like_DNA-bd_sf"/>
</dbReference>
<dbReference type="PROSITE" id="PS51683">
    <property type="entry name" value="SAM_OMT_II"/>
    <property type="match status" value="1"/>
</dbReference>
<sequence>MSELATETIYESTNDKVALTSVIDLVKLSDQYRQSAVLHYAVAEKLFDLTQESCTSAKVARNFGMVEGKVSILLNALVALGLLRKDGNEFLNTELTTRYLTSTSSDYIGAIVEHQHLQWENWPRLGEILRSEKPLNFQQESRFMRDERARDAFNDAMVRLSQPMRDVVSGLSVFANANTSIDLAGGHGTYIAEALHRHPQLTGQIWDLPTTRDSAQKTIEAYGLNGRLEFCEKNLLDALNFEKAAADVVMLNDCLHYFDETEALAVIRYASCLVKPGGALLILTMTMDENLVTPPLSADFSLHMMVNTNHGELHPTQWIARAVHGNGLSISEHAIGRYTLLIGQRPASEV</sequence>
<dbReference type="AlphaFoldDB" id="A0A077N0D4"/>
<keyword evidence="3" id="KW-0949">S-adenosyl-L-methionine</keyword>
<keyword evidence="2 7" id="KW-0808">Transferase</keyword>
<dbReference type="Gene3D" id="3.40.50.150">
    <property type="entry name" value="Vaccinia Virus protein VP39"/>
    <property type="match status" value="1"/>
</dbReference>
<dbReference type="SUPFAM" id="SSF53335">
    <property type="entry name" value="S-adenosyl-L-methionine-dependent methyltransferases"/>
    <property type="match status" value="1"/>
</dbReference>
<dbReference type="GO" id="GO:0032259">
    <property type="term" value="P:methylation"/>
    <property type="evidence" value="ECO:0007669"/>
    <property type="project" value="UniProtKB-KW"/>
</dbReference>
<dbReference type="InterPro" id="IPR001077">
    <property type="entry name" value="COMT_C"/>
</dbReference>
<dbReference type="PANTHER" id="PTHR43712:SF2">
    <property type="entry name" value="O-METHYLTRANSFERASE CICE"/>
    <property type="match status" value="1"/>
</dbReference>
<accession>A0A077N0D4</accession>
<evidence type="ECO:0000313" key="7">
    <source>
        <dbReference type="EMBL" id="CDG95546.1"/>
    </source>
</evidence>
<dbReference type="Pfam" id="PF00891">
    <property type="entry name" value="Methyltransf_2"/>
    <property type="match status" value="1"/>
</dbReference>
<dbReference type="Pfam" id="PF08100">
    <property type="entry name" value="Dimerisation"/>
    <property type="match status" value="1"/>
</dbReference>
<dbReference type="HOGENOM" id="CLU_005533_4_1_6"/>
<comment type="caution">
    <text evidence="7">The sequence shown here is derived from an EMBL/GenBank/DDBJ whole genome shotgun (WGS) entry which is preliminary data.</text>
</comment>
<keyword evidence="1 7" id="KW-0489">Methyltransferase</keyword>